<evidence type="ECO:0000313" key="2">
    <source>
        <dbReference type="EMBL" id="MDN5114528.1"/>
    </source>
</evidence>
<accession>A0AAW7Q6D0</accession>
<feature type="region of interest" description="Disordered" evidence="1">
    <location>
        <begin position="1"/>
        <end position="38"/>
    </location>
</feature>
<dbReference type="Proteomes" id="UP001170713">
    <property type="component" value="Unassembled WGS sequence"/>
</dbReference>
<evidence type="ECO:0000256" key="1">
    <source>
        <dbReference type="SAM" id="MobiDB-lite"/>
    </source>
</evidence>
<evidence type="ECO:0000313" key="3">
    <source>
        <dbReference type="Proteomes" id="UP001170713"/>
    </source>
</evidence>
<reference evidence="2" key="1">
    <citation type="journal article" date="2023" name="Microorganisms">
        <title>Genomic Characterization of Arcobacter butzleri Strains Isolated from Various Sources in Lithuania.</title>
        <authorList>
            <person name="Uljanovas D."/>
            <person name="Golz G."/>
            <person name="Fleischmann S."/>
            <person name="Kudirkiene E."/>
            <person name="Kasetiene N."/>
            <person name="Grineviciene A."/>
            <person name="Tamuleviciene E."/>
            <person name="Aksomaitiene J."/>
            <person name="Alter T."/>
            <person name="Malakauskas M."/>
        </authorList>
    </citation>
    <scope>NUCLEOTIDE SEQUENCE</scope>
    <source>
        <strain evidence="2">W48</strain>
    </source>
</reference>
<organism evidence="2 3">
    <name type="scientific">Aliarcobacter butzleri</name>
    <dbReference type="NCBI Taxonomy" id="28197"/>
    <lineage>
        <taxon>Bacteria</taxon>
        <taxon>Pseudomonadati</taxon>
        <taxon>Campylobacterota</taxon>
        <taxon>Epsilonproteobacteria</taxon>
        <taxon>Campylobacterales</taxon>
        <taxon>Arcobacteraceae</taxon>
        <taxon>Aliarcobacter</taxon>
    </lineage>
</organism>
<name>A0AAW7Q6D0_9BACT</name>
<proteinExistence type="predicted"/>
<dbReference type="InterPro" id="IPR032617">
    <property type="entry name" value="DUF4885"/>
</dbReference>
<feature type="compositionally biased region" description="Low complexity" evidence="1">
    <location>
        <begin position="20"/>
        <end position="33"/>
    </location>
</feature>
<comment type="caution">
    <text evidence="2">The sequence shown here is derived from an EMBL/GenBank/DDBJ whole genome shotgun (WGS) entry which is preliminary data.</text>
</comment>
<dbReference type="AlphaFoldDB" id="A0AAW7Q6D0"/>
<dbReference type="Pfam" id="PF16226">
    <property type="entry name" value="DUF4885"/>
    <property type="match status" value="1"/>
</dbReference>
<gene>
    <name evidence="2" type="ORF">PJV88_07785</name>
</gene>
<reference evidence="2" key="2">
    <citation type="submission" date="2023-01" db="EMBL/GenBank/DDBJ databases">
        <authorList>
            <person name="Uljanovas D."/>
        </authorList>
    </citation>
    <scope>NUCLEOTIDE SEQUENCE</scope>
    <source>
        <strain evidence="2">W48</strain>
    </source>
</reference>
<sequence length="452" mass="51427">MIISSNAKQSFSSTSGIKVTQNNSSSTNQSKNTEATSVNISQNTLQTLNLLSSLKEETFIKPTQNGYVNAETVAAKNRLNEVYSKANQENKKFANPEQHINDKYYSVSSPYYIEGLSNMEREVAYDHEMDYLKNNKLVHINYIDPNLKDLTAIDGYVEVLEEQAFNRDAVNSQFQNLLDKYGIDIPKDTNLTFTIDPYDYKVNVSGSDDKNLTSLIEDVINTADNSKALFNHIYQSTLEHTNSQISKEKSEKKSVFHEIKNKTGYDLRDLQNVDGKFLTEDGTDILDLYKEGVLKSKDIPEEYKGLIFDTYSSKLSELAKKGFENSPDLVLSIDYKNGSFYDVGQSENLGVGKRDWIDTLKTSRSETFGEAFKAYRGDDNIDKNEIIKSILNLKESNFQGIKSKDNSLFEKYGDNPELIKLLLMQKYLLGKDIDNKFLEDIIKNQNNFINES</sequence>
<dbReference type="RefSeq" id="WP_301343046.1">
    <property type="nucleotide sequence ID" value="NZ_JAQJJC010000011.1"/>
</dbReference>
<protein>
    <submittedName>
        <fullName evidence="2">DUF4885 family protein</fullName>
    </submittedName>
</protein>
<dbReference type="EMBL" id="JAQJJC010000011">
    <property type="protein sequence ID" value="MDN5114528.1"/>
    <property type="molecule type" value="Genomic_DNA"/>
</dbReference>
<feature type="compositionally biased region" description="Polar residues" evidence="1">
    <location>
        <begin position="1"/>
        <end position="19"/>
    </location>
</feature>